<evidence type="ECO:0000259" key="10">
    <source>
        <dbReference type="Pfam" id="PF01909"/>
    </source>
</evidence>
<evidence type="ECO:0000256" key="4">
    <source>
        <dbReference type="ARBA" id="ARBA00022695"/>
    </source>
</evidence>
<keyword evidence="12" id="KW-1185">Reference proteome</keyword>
<dbReference type="EMBL" id="JACSQQ010000003">
    <property type="protein sequence ID" value="MBD7949239.1"/>
    <property type="molecule type" value="Genomic_DNA"/>
</dbReference>
<protein>
    <submittedName>
        <fullName evidence="11">Nucleotidyltransferase domain-containing protein</fullName>
    </submittedName>
</protein>
<dbReference type="CDD" id="cd05403">
    <property type="entry name" value="NT_KNTase_like"/>
    <property type="match status" value="1"/>
</dbReference>
<evidence type="ECO:0000256" key="2">
    <source>
        <dbReference type="ARBA" id="ARBA00022649"/>
    </source>
</evidence>
<keyword evidence="6" id="KW-0547">Nucleotide-binding</keyword>
<keyword evidence="5" id="KW-0479">Metal-binding</keyword>
<evidence type="ECO:0000313" key="11">
    <source>
        <dbReference type="EMBL" id="MBD7949239.1"/>
    </source>
</evidence>
<dbReference type="PANTHER" id="PTHR33571:SF12">
    <property type="entry name" value="BSL3053 PROTEIN"/>
    <property type="match status" value="1"/>
</dbReference>
<evidence type="ECO:0000256" key="3">
    <source>
        <dbReference type="ARBA" id="ARBA00022679"/>
    </source>
</evidence>
<comment type="caution">
    <text evidence="11">The sequence shown here is derived from an EMBL/GenBank/DDBJ whole genome shotgun (WGS) entry which is preliminary data.</text>
</comment>
<dbReference type="SUPFAM" id="SSF81301">
    <property type="entry name" value="Nucleotidyltransferase"/>
    <property type="match status" value="1"/>
</dbReference>
<gene>
    <name evidence="11" type="ORF">H9652_02305</name>
</gene>
<evidence type="ECO:0000256" key="7">
    <source>
        <dbReference type="ARBA" id="ARBA00022840"/>
    </source>
</evidence>
<dbReference type="Proteomes" id="UP000641803">
    <property type="component" value="Unassembled WGS sequence"/>
</dbReference>
<keyword evidence="7" id="KW-0067">ATP-binding</keyword>
<evidence type="ECO:0000256" key="6">
    <source>
        <dbReference type="ARBA" id="ARBA00022741"/>
    </source>
</evidence>
<dbReference type="InterPro" id="IPR043519">
    <property type="entry name" value="NT_sf"/>
</dbReference>
<evidence type="ECO:0000256" key="5">
    <source>
        <dbReference type="ARBA" id="ARBA00022723"/>
    </source>
</evidence>
<dbReference type="Gene3D" id="3.30.460.10">
    <property type="entry name" value="Beta Polymerase, domain 2"/>
    <property type="match status" value="1"/>
</dbReference>
<name>A0ABR8RN60_9CELL</name>
<evidence type="ECO:0000256" key="9">
    <source>
        <dbReference type="ARBA" id="ARBA00038276"/>
    </source>
</evidence>
<keyword evidence="8" id="KW-0460">Magnesium</keyword>
<dbReference type="PANTHER" id="PTHR33571">
    <property type="entry name" value="SSL8005 PROTEIN"/>
    <property type="match status" value="1"/>
</dbReference>
<evidence type="ECO:0000313" key="12">
    <source>
        <dbReference type="Proteomes" id="UP000641803"/>
    </source>
</evidence>
<dbReference type="Pfam" id="PF01909">
    <property type="entry name" value="NTP_transf_2"/>
    <property type="match status" value="1"/>
</dbReference>
<keyword evidence="3" id="KW-0808">Transferase</keyword>
<sequence>MEERAAVVRVAAKHGAANVRLFGSVARGEDTAESDVDLLVDLEASVGLFALGALEVELGELLGRRVDVVPARALRPEVAATIESIPL</sequence>
<organism evidence="11 12">
    <name type="scientific">Oerskovia rustica</name>
    <dbReference type="NCBI Taxonomy" id="2762237"/>
    <lineage>
        <taxon>Bacteria</taxon>
        <taxon>Bacillati</taxon>
        <taxon>Actinomycetota</taxon>
        <taxon>Actinomycetes</taxon>
        <taxon>Micrococcales</taxon>
        <taxon>Cellulomonadaceae</taxon>
        <taxon>Oerskovia</taxon>
    </lineage>
</organism>
<keyword evidence="4" id="KW-0548">Nucleotidyltransferase</keyword>
<dbReference type="InterPro" id="IPR002934">
    <property type="entry name" value="Polymerase_NTP_transf_dom"/>
</dbReference>
<reference evidence="11 12" key="1">
    <citation type="submission" date="2020-08" db="EMBL/GenBank/DDBJ databases">
        <title>A Genomic Blueprint of the Chicken Gut Microbiome.</title>
        <authorList>
            <person name="Gilroy R."/>
            <person name="Ravi A."/>
            <person name="Getino M."/>
            <person name="Pursley I."/>
            <person name="Horton D.L."/>
            <person name="Alikhan N.-F."/>
            <person name="Baker D."/>
            <person name="Gharbi K."/>
            <person name="Hall N."/>
            <person name="Watson M."/>
            <person name="Adriaenssens E.M."/>
            <person name="Foster-Nyarko E."/>
            <person name="Jarju S."/>
            <person name="Secka A."/>
            <person name="Antonio M."/>
            <person name="Oren A."/>
            <person name="Chaudhuri R."/>
            <person name="La Ragione R.M."/>
            <person name="Hildebrand F."/>
            <person name="Pallen M.J."/>
        </authorList>
    </citation>
    <scope>NUCLEOTIDE SEQUENCE [LARGE SCALE GENOMIC DNA]</scope>
    <source>
        <strain evidence="11 12">Sa4CUA1</strain>
    </source>
</reference>
<comment type="similarity">
    <text evidence="9">Belongs to the MntA antitoxin family.</text>
</comment>
<evidence type="ECO:0000256" key="1">
    <source>
        <dbReference type="ARBA" id="ARBA00001946"/>
    </source>
</evidence>
<accession>A0ABR8RN60</accession>
<proteinExistence type="inferred from homology"/>
<comment type="cofactor">
    <cofactor evidence="1">
        <name>Mg(2+)</name>
        <dbReference type="ChEBI" id="CHEBI:18420"/>
    </cofactor>
</comment>
<dbReference type="InterPro" id="IPR052038">
    <property type="entry name" value="Type-VII_TA_antitoxin"/>
</dbReference>
<keyword evidence="2" id="KW-1277">Toxin-antitoxin system</keyword>
<feature type="domain" description="Polymerase nucleotidyl transferase" evidence="10">
    <location>
        <begin position="12"/>
        <end position="82"/>
    </location>
</feature>
<evidence type="ECO:0000256" key="8">
    <source>
        <dbReference type="ARBA" id="ARBA00022842"/>
    </source>
</evidence>